<organism evidence="3 4">
    <name type="scientific">Caloramator proteoclasticus DSM 10124</name>
    <dbReference type="NCBI Taxonomy" id="1121262"/>
    <lineage>
        <taxon>Bacteria</taxon>
        <taxon>Bacillati</taxon>
        <taxon>Bacillota</taxon>
        <taxon>Clostridia</taxon>
        <taxon>Eubacteriales</taxon>
        <taxon>Clostridiaceae</taxon>
        <taxon>Caloramator</taxon>
    </lineage>
</organism>
<evidence type="ECO:0000313" key="3">
    <source>
        <dbReference type="EMBL" id="SHF39488.1"/>
    </source>
</evidence>
<dbReference type="Proteomes" id="UP000184423">
    <property type="component" value="Unassembled WGS sequence"/>
</dbReference>
<feature type="transmembrane region" description="Helical" evidence="1">
    <location>
        <begin position="12"/>
        <end position="37"/>
    </location>
</feature>
<gene>
    <name evidence="3" type="ORF">SAMN02746091_02426</name>
</gene>
<feature type="transmembrane region" description="Helical" evidence="1">
    <location>
        <begin position="111"/>
        <end position="130"/>
    </location>
</feature>
<name>A0A1M5BAL1_9CLOT</name>
<dbReference type="RefSeq" id="WP_073249991.1">
    <property type="nucleotide sequence ID" value="NZ_FQVG01000067.1"/>
</dbReference>
<dbReference type="EMBL" id="FQVG01000067">
    <property type="protein sequence ID" value="SHF39488.1"/>
    <property type="molecule type" value="Genomic_DNA"/>
</dbReference>
<feature type="transmembrane region" description="Helical" evidence="1">
    <location>
        <begin position="191"/>
        <end position="212"/>
    </location>
</feature>
<feature type="transmembrane region" description="Helical" evidence="1">
    <location>
        <begin position="87"/>
        <end position="104"/>
    </location>
</feature>
<evidence type="ECO:0000259" key="2">
    <source>
        <dbReference type="PROSITE" id="PS50106"/>
    </source>
</evidence>
<dbReference type="InterPro" id="IPR041489">
    <property type="entry name" value="PDZ_6"/>
</dbReference>
<proteinExistence type="predicted"/>
<dbReference type="InterPro" id="IPR036034">
    <property type="entry name" value="PDZ_sf"/>
</dbReference>
<evidence type="ECO:0000256" key="1">
    <source>
        <dbReference type="SAM" id="Phobius"/>
    </source>
</evidence>
<dbReference type="Pfam" id="PF17820">
    <property type="entry name" value="PDZ_6"/>
    <property type="match status" value="1"/>
</dbReference>
<feature type="transmembrane region" description="Helical" evidence="1">
    <location>
        <begin position="238"/>
        <end position="256"/>
    </location>
</feature>
<dbReference type="Gene3D" id="2.30.42.10">
    <property type="match status" value="1"/>
</dbReference>
<keyword evidence="1" id="KW-0472">Membrane</keyword>
<reference evidence="4" key="1">
    <citation type="submission" date="2016-11" db="EMBL/GenBank/DDBJ databases">
        <authorList>
            <person name="Varghese N."/>
            <person name="Submissions S."/>
        </authorList>
    </citation>
    <scope>NUCLEOTIDE SEQUENCE [LARGE SCALE GENOMIC DNA]</scope>
    <source>
        <strain evidence="4">DSM 10124</strain>
    </source>
</reference>
<keyword evidence="1" id="KW-0812">Transmembrane</keyword>
<feature type="domain" description="PDZ" evidence="2">
    <location>
        <begin position="306"/>
        <end position="383"/>
    </location>
</feature>
<dbReference type="SMART" id="SM00228">
    <property type="entry name" value="PDZ"/>
    <property type="match status" value="1"/>
</dbReference>
<dbReference type="SUPFAM" id="SSF50156">
    <property type="entry name" value="PDZ domain-like"/>
    <property type="match status" value="1"/>
</dbReference>
<dbReference type="PROSITE" id="PS50106">
    <property type="entry name" value="PDZ"/>
    <property type="match status" value="1"/>
</dbReference>
<dbReference type="AlphaFoldDB" id="A0A1M5BAL1"/>
<evidence type="ECO:0000313" key="4">
    <source>
        <dbReference type="Proteomes" id="UP000184423"/>
    </source>
</evidence>
<keyword evidence="4" id="KW-1185">Reference proteome</keyword>
<sequence>MILRLIWEAIRNYAQVVLSFIFEPIFWIMFFILFFQYKRLESIQKDVYGVVKYKKMEMMASSLLAGILSGMFVSILITVFGITFGRLEGAIFIIILSLLLVMLFDSHFICLSYSGGIISLLSLILNFLNVRGIVNISQIPILRSFLNIDVTAILILVALLHLVESILMYFDGARFPVPMFFRKNNKIVGGFLLTRFWIIPLMILILLSLTPVSGDTIPTPDWWPLIRPDGMPKDLQDAVFSLTPLFAILGYGDFTISRLPKQKVKESSLNLFIFSITLFVLVVLSMKIYVFKYIAAIFSPVFHEFIIVLNRKKEKTLDSLWENTYDGIKILDVVPNSPAEKMGIETGDKIIAINNRRVNTLYDAKVVLDEADRYLWIDVVKIDGKVKSLEYYNYQTEIGSLGIITIPQEDEYIPVMDLD</sequence>
<feature type="transmembrane region" description="Helical" evidence="1">
    <location>
        <begin position="58"/>
        <end position="81"/>
    </location>
</feature>
<dbReference type="InterPro" id="IPR001478">
    <property type="entry name" value="PDZ"/>
</dbReference>
<feature type="transmembrane region" description="Helical" evidence="1">
    <location>
        <begin position="150"/>
        <end position="170"/>
    </location>
</feature>
<accession>A0A1M5BAL1</accession>
<feature type="transmembrane region" description="Helical" evidence="1">
    <location>
        <begin position="268"/>
        <end position="284"/>
    </location>
</feature>
<protein>
    <submittedName>
        <fullName evidence="3">PDZ domain-containing protein</fullName>
    </submittedName>
</protein>
<keyword evidence="1" id="KW-1133">Transmembrane helix</keyword>